<comment type="caution">
    <text evidence="2">The sequence shown here is derived from an EMBL/GenBank/DDBJ whole genome shotgun (WGS) entry which is preliminary data.</text>
</comment>
<accession>A0ABT2GXL4</accession>
<evidence type="ECO:0000313" key="3">
    <source>
        <dbReference type="Proteomes" id="UP001165586"/>
    </source>
</evidence>
<gene>
    <name evidence="2" type="ORF">N1032_02655</name>
</gene>
<evidence type="ECO:0000313" key="2">
    <source>
        <dbReference type="EMBL" id="MCS5732643.1"/>
    </source>
</evidence>
<keyword evidence="3" id="KW-1185">Reference proteome</keyword>
<dbReference type="Proteomes" id="UP001165586">
    <property type="component" value="Unassembled WGS sequence"/>
</dbReference>
<feature type="region of interest" description="Disordered" evidence="1">
    <location>
        <begin position="197"/>
        <end position="332"/>
    </location>
</feature>
<name>A0ABT2GXL4_9MICO</name>
<protein>
    <submittedName>
        <fullName evidence="2">Uncharacterized protein</fullName>
    </submittedName>
</protein>
<proteinExistence type="predicted"/>
<dbReference type="RefSeq" id="WP_259537265.1">
    <property type="nucleotide sequence ID" value="NZ_JANLCJ010000001.1"/>
</dbReference>
<feature type="compositionally biased region" description="Basic and acidic residues" evidence="1">
    <location>
        <begin position="304"/>
        <end position="313"/>
    </location>
</feature>
<feature type="compositionally biased region" description="Basic and acidic residues" evidence="1">
    <location>
        <begin position="197"/>
        <end position="262"/>
    </location>
</feature>
<sequence length="332" mass="35897">MSLASVDLPAPVEPTSATVCPAGMSRSKVGRIGRSAVAAGREDLAQLPDAVGVRAPAAADVDGRPDLEHVAAVEGSGPLDAHGLEAERLDAVLHSRDLVDPLVGAGAADHRECAEHHDRVFDEDRVGQVVGCGHLDRVPAGAGEGGDIRLPLLLGQLEVDVGAVDVRDQTVFERGRRAPHEHVLLAQHLFLLVDHDGGVDAPRQRDRGDRGGEHEQQLETHEALQQHHDQVARERGAEGQLRDAEAHDRRDHAADEARDERGVPAPVGADETEDRREHEQEQRRPDVEVVGARKDLRVLSLPEKSGEHADRVGHGPHRGARGDRRDERSKPE</sequence>
<feature type="compositionally biased region" description="Basic and acidic residues" evidence="1">
    <location>
        <begin position="320"/>
        <end position="332"/>
    </location>
</feature>
<evidence type="ECO:0000256" key="1">
    <source>
        <dbReference type="SAM" id="MobiDB-lite"/>
    </source>
</evidence>
<organism evidence="2 3">
    <name type="scientific">Herbiconiux daphne</name>
    <dbReference type="NCBI Taxonomy" id="2970914"/>
    <lineage>
        <taxon>Bacteria</taxon>
        <taxon>Bacillati</taxon>
        <taxon>Actinomycetota</taxon>
        <taxon>Actinomycetes</taxon>
        <taxon>Micrococcales</taxon>
        <taxon>Microbacteriaceae</taxon>
        <taxon>Herbiconiux</taxon>
    </lineage>
</organism>
<feature type="compositionally biased region" description="Basic and acidic residues" evidence="1">
    <location>
        <begin position="273"/>
        <end position="297"/>
    </location>
</feature>
<reference evidence="2" key="1">
    <citation type="submission" date="2022-08" db="EMBL/GenBank/DDBJ databases">
        <authorList>
            <person name="Deng Y."/>
            <person name="Han X.-F."/>
            <person name="Zhang Y.-Q."/>
        </authorList>
    </citation>
    <scope>NUCLEOTIDE SEQUENCE</scope>
    <source>
        <strain evidence="2">CPCC 203386</strain>
    </source>
</reference>
<dbReference type="EMBL" id="JANLCJ010000001">
    <property type="protein sequence ID" value="MCS5732643.1"/>
    <property type="molecule type" value="Genomic_DNA"/>
</dbReference>